<sequence>METTPDPAATAGLAAGGPADAILSEEDRASVERLLRDADAHGVQLRFIRRGQANSLQEAAAAVGVEPREIVKTLVARAKVTQTTKEHSYVLALIPGDRQVDWAKLRRLAGMKKMSMTAPEEAVEATGHRPGTITPFGAESAEGVRWPIYADESITGRIAMGAGAAGLSLFVDSAALFAAYDVVTADITRTAPPG</sequence>
<dbReference type="InterPro" id="IPR036754">
    <property type="entry name" value="YbaK/aa-tRNA-synt-asso_dom_sf"/>
</dbReference>
<dbReference type="GO" id="GO:0002161">
    <property type="term" value="F:aminoacyl-tRNA deacylase activity"/>
    <property type="evidence" value="ECO:0007669"/>
    <property type="project" value="InterPro"/>
</dbReference>
<dbReference type="Proteomes" id="UP000535437">
    <property type="component" value="Unassembled WGS sequence"/>
</dbReference>
<evidence type="ECO:0000259" key="1">
    <source>
        <dbReference type="Pfam" id="PF04073"/>
    </source>
</evidence>
<reference evidence="2 3" key="1">
    <citation type="submission" date="2020-07" db="EMBL/GenBank/DDBJ databases">
        <title>Sequencing the genomes of 1000 actinobacteria strains.</title>
        <authorList>
            <person name="Klenk H.-P."/>
        </authorList>
    </citation>
    <scope>NUCLEOTIDE SEQUENCE [LARGE SCALE GENOMIC DNA]</scope>
    <source>
        <strain evidence="2 3">DSM 15475</strain>
    </source>
</reference>
<feature type="domain" description="YbaK/aminoacyl-tRNA synthetase-associated" evidence="1">
    <location>
        <begin position="53"/>
        <end position="176"/>
    </location>
</feature>
<organism evidence="2 3">
    <name type="scientific">Nesterenkonia xinjiangensis</name>
    <dbReference type="NCBI Taxonomy" id="225327"/>
    <lineage>
        <taxon>Bacteria</taxon>
        <taxon>Bacillati</taxon>
        <taxon>Actinomycetota</taxon>
        <taxon>Actinomycetes</taxon>
        <taxon>Micrococcales</taxon>
        <taxon>Micrococcaceae</taxon>
        <taxon>Nesterenkonia</taxon>
    </lineage>
</organism>
<name>A0A7Z0KCQ4_9MICC</name>
<proteinExistence type="predicted"/>
<dbReference type="PANTHER" id="PTHR30411">
    <property type="entry name" value="CYTOPLASMIC PROTEIN"/>
    <property type="match status" value="1"/>
</dbReference>
<dbReference type="InterPro" id="IPR007214">
    <property type="entry name" value="YbaK/aa-tRNA-synth-assoc-dom"/>
</dbReference>
<keyword evidence="3" id="KW-1185">Reference proteome</keyword>
<dbReference type="SUPFAM" id="SSF55826">
    <property type="entry name" value="YbaK/ProRS associated domain"/>
    <property type="match status" value="1"/>
</dbReference>
<comment type="caution">
    <text evidence="2">The sequence shown here is derived from an EMBL/GenBank/DDBJ whole genome shotgun (WGS) entry which is preliminary data.</text>
</comment>
<evidence type="ECO:0000313" key="2">
    <source>
        <dbReference type="EMBL" id="NYJ78862.1"/>
    </source>
</evidence>
<evidence type="ECO:0000313" key="3">
    <source>
        <dbReference type="Proteomes" id="UP000535437"/>
    </source>
</evidence>
<protein>
    <submittedName>
        <fullName evidence="2">Cys-tRNA(Pro) deacylase</fullName>
    </submittedName>
</protein>
<dbReference type="Pfam" id="PF04073">
    <property type="entry name" value="tRNA_edit"/>
    <property type="match status" value="1"/>
</dbReference>
<dbReference type="Gene3D" id="3.90.960.10">
    <property type="entry name" value="YbaK/aminoacyl-tRNA synthetase-associated domain"/>
    <property type="match status" value="1"/>
</dbReference>
<dbReference type="RefSeq" id="WP_179542153.1">
    <property type="nucleotide sequence ID" value="NZ_BAAALL010000001.1"/>
</dbReference>
<dbReference type="EMBL" id="JACCFY010000001">
    <property type="protein sequence ID" value="NYJ78862.1"/>
    <property type="molecule type" value="Genomic_DNA"/>
</dbReference>
<dbReference type="CDD" id="cd04332">
    <property type="entry name" value="YbaK_like"/>
    <property type="match status" value="1"/>
</dbReference>
<gene>
    <name evidence="2" type="ORF">HNR09_002273</name>
</gene>
<accession>A0A7Z0KCQ4</accession>
<dbReference type="AlphaFoldDB" id="A0A7Z0KCQ4"/>
<dbReference type="PANTHER" id="PTHR30411:SF1">
    <property type="entry name" value="CYTOPLASMIC PROTEIN"/>
    <property type="match status" value="1"/>
</dbReference>